<feature type="non-terminal residue" evidence="2">
    <location>
        <position position="1"/>
    </location>
</feature>
<dbReference type="Proteomes" id="UP000596742">
    <property type="component" value="Unassembled WGS sequence"/>
</dbReference>
<dbReference type="AlphaFoldDB" id="A0A8B6H8P3"/>
<proteinExistence type="predicted"/>
<keyword evidence="3" id="KW-1185">Reference proteome</keyword>
<gene>
    <name evidence="2" type="ORF">MGAL_10B030849</name>
</gene>
<organism evidence="2 3">
    <name type="scientific">Mytilus galloprovincialis</name>
    <name type="common">Mediterranean mussel</name>
    <dbReference type="NCBI Taxonomy" id="29158"/>
    <lineage>
        <taxon>Eukaryota</taxon>
        <taxon>Metazoa</taxon>
        <taxon>Spiralia</taxon>
        <taxon>Lophotrochozoa</taxon>
        <taxon>Mollusca</taxon>
        <taxon>Bivalvia</taxon>
        <taxon>Autobranchia</taxon>
        <taxon>Pteriomorphia</taxon>
        <taxon>Mytilida</taxon>
        <taxon>Mytiloidea</taxon>
        <taxon>Mytilidae</taxon>
        <taxon>Mytilinae</taxon>
        <taxon>Mytilus</taxon>
    </lineage>
</organism>
<keyword evidence="1" id="KW-0175">Coiled coil</keyword>
<reference evidence="2" key="1">
    <citation type="submission" date="2018-11" db="EMBL/GenBank/DDBJ databases">
        <authorList>
            <person name="Alioto T."/>
            <person name="Alioto T."/>
        </authorList>
    </citation>
    <scope>NUCLEOTIDE SEQUENCE</scope>
</reference>
<comment type="caution">
    <text evidence="2">The sequence shown here is derived from an EMBL/GenBank/DDBJ whole genome shotgun (WGS) entry which is preliminary data.</text>
</comment>
<evidence type="ECO:0000313" key="2">
    <source>
        <dbReference type="EMBL" id="VDI76055.1"/>
    </source>
</evidence>
<sequence>MAVFVNYTERLILKLKDDVEKSFLITGHVINGEIKNVIEEIKKLKTEREKKQTRIEKLLETEATEIKKLKTEGEEKHTRIEKLLETEATEIVKLQTEMEAKQTRIDKLLKTVAT</sequence>
<protein>
    <submittedName>
        <fullName evidence="2">Uncharacterized protein</fullName>
    </submittedName>
</protein>
<dbReference type="EMBL" id="UYJE01009713">
    <property type="protein sequence ID" value="VDI76055.1"/>
    <property type="molecule type" value="Genomic_DNA"/>
</dbReference>
<feature type="coiled-coil region" evidence="1">
    <location>
        <begin position="34"/>
        <end position="111"/>
    </location>
</feature>
<accession>A0A8B6H8P3</accession>
<evidence type="ECO:0000313" key="3">
    <source>
        <dbReference type="Proteomes" id="UP000596742"/>
    </source>
</evidence>
<evidence type="ECO:0000256" key="1">
    <source>
        <dbReference type="SAM" id="Coils"/>
    </source>
</evidence>
<name>A0A8B6H8P3_MYTGA</name>